<evidence type="ECO:0000313" key="6">
    <source>
        <dbReference type="Proteomes" id="UP001201163"/>
    </source>
</evidence>
<proteinExistence type="inferred from homology"/>
<dbReference type="GO" id="GO:0046513">
    <property type="term" value="P:ceramide biosynthetic process"/>
    <property type="evidence" value="ECO:0007669"/>
    <property type="project" value="TreeGrafter"/>
</dbReference>
<protein>
    <submittedName>
        <fullName evidence="5">Uncharacterized protein</fullName>
    </submittedName>
</protein>
<keyword evidence="4" id="KW-0012">Acyltransferase</keyword>
<evidence type="ECO:0000256" key="3">
    <source>
        <dbReference type="ARBA" id="ARBA00022898"/>
    </source>
</evidence>
<comment type="caution">
    <text evidence="5">The sequence shown here is derived from an EMBL/GenBank/DDBJ whole genome shotgun (WGS) entry which is preliminary data.</text>
</comment>
<dbReference type="Proteomes" id="UP001201163">
    <property type="component" value="Unassembled WGS sequence"/>
</dbReference>
<sequence length="289" mass="31628">MAQAITTIAAPLSTAKVGGPTPLDLVLFSWHAVQRKGILLLLSCQWLSPYPRVWDQCSQRRLSWSTENVQFVACTISGLQISGSTVLWFDHNDPKSPEDVLLSIEKEHRRRREPVTRRFIVTEAMVDLPKLAEPDTVLRNRITSPYASLLFRFFVCWLNSTAKATQIDMIIGSVANTLNSSGGFCAGSRIVVDPQHILHLFRRGPAQENVRAIWAVLDQVEAITIPSHAASPIIHICLRSAATLSASASTPAKPPNPATPAPHDAPSFDIAGEECLLQDIVDEALAQGV</sequence>
<dbReference type="EMBL" id="JAKELL010000010">
    <property type="protein sequence ID" value="KAH8995908.1"/>
    <property type="molecule type" value="Genomic_DNA"/>
</dbReference>
<dbReference type="AlphaFoldDB" id="A0AAD4LP57"/>
<dbReference type="GO" id="GO:0004758">
    <property type="term" value="F:serine C-palmitoyltransferase activity"/>
    <property type="evidence" value="ECO:0007669"/>
    <property type="project" value="TreeGrafter"/>
</dbReference>
<organism evidence="5 6">
    <name type="scientific">Lactarius akahatsu</name>
    <dbReference type="NCBI Taxonomy" id="416441"/>
    <lineage>
        <taxon>Eukaryota</taxon>
        <taxon>Fungi</taxon>
        <taxon>Dikarya</taxon>
        <taxon>Basidiomycota</taxon>
        <taxon>Agaricomycotina</taxon>
        <taxon>Agaricomycetes</taxon>
        <taxon>Russulales</taxon>
        <taxon>Russulaceae</taxon>
        <taxon>Lactarius</taxon>
    </lineage>
</organism>
<dbReference type="PANTHER" id="PTHR13693:SF2">
    <property type="entry name" value="SERINE PALMITOYLTRANSFERASE 1"/>
    <property type="match status" value="1"/>
</dbReference>
<evidence type="ECO:0000256" key="2">
    <source>
        <dbReference type="ARBA" id="ARBA00022679"/>
    </source>
</evidence>
<keyword evidence="6" id="KW-1185">Reference proteome</keyword>
<dbReference type="GO" id="GO:0016020">
    <property type="term" value="C:membrane"/>
    <property type="evidence" value="ECO:0007669"/>
    <property type="project" value="GOC"/>
</dbReference>
<evidence type="ECO:0000313" key="5">
    <source>
        <dbReference type="EMBL" id="KAH8995908.1"/>
    </source>
</evidence>
<dbReference type="GO" id="GO:0046512">
    <property type="term" value="P:sphingosine biosynthetic process"/>
    <property type="evidence" value="ECO:0007669"/>
    <property type="project" value="TreeGrafter"/>
</dbReference>
<gene>
    <name evidence="5" type="ORF">EDB92DRAFT_1942798</name>
</gene>
<evidence type="ECO:0000256" key="1">
    <source>
        <dbReference type="ARBA" id="ARBA00008392"/>
    </source>
</evidence>
<keyword evidence="2" id="KW-0808">Transferase</keyword>
<name>A0AAD4LP57_9AGAM</name>
<comment type="similarity">
    <text evidence="1">Belongs to the class-II pyridoxal-phosphate-dependent aminotransferase family.</text>
</comment>
<evidence type="ECO:0000256" key="4">
    <source>
        <dbReference type="ARBA" id="ARBA00023315"/>
    </source>
</evidence>
<dbReference type="PANTHER" id="PTHR13693">
    <property type="entry name" value="CLASS II AMINOTRANSFERASE/8-AMINO-7-OXONONANOATE SYNTHASE"/>
    <property type="match status" value="1"/>
</dbReference>
<keyword evidence="3" id="KW-0663">Pyridoxal phosphate</keyword>
<reference evidence="5" key="1">
    <citation type="submission" date="2022-01" db="EMBL/GenBank/DDBJ databases">
        <title>Comparative genomics reveals a dynamic genome evolution in the ectomycorrhizal milk-cap (Lactarius) mushrooms.</title>
        <authorList>
            <consortium name="DOE Joint Genome Institute"/>
            <person name="Lebreton A."/>
            <person name="Tang N."/>
            <person name="Kuo A."/>
            <person name="LaButti K."/>
            <person name="Drula E."/>
            <person name="Barry K."/>
            <person name="Clum A."/>
            <person name="Lipzen A."/>
            <person name="Mousain D."/>
            <person name="Ng V."/>
            <person name="Wang R."/>
            <person name="Wang X."/>
            <person name="Dai Y."/>
            <person name="Henrissat B."/>
            <person name="Grigoriev I.V."/>
            <person name="Guerin-Laguette A."/>
            <person name="Yu F."/>
            <person name="Martin F.M."/>
        </authorList>
    </citation>
    <scope>NUCLEOTIDE SEQUENCE</scope>
    <source>
        <strain evidence="5">QP</strain>
    </source>
</reference>
<accession>A0AAD4LP57</accession>
<dbReference type="InterPro" id="IPR050087">
    <property type="entry name" value="AON_synthase_class-II"/>
</dbReference>
<dbReference type="GO" id="GO:0005783">
    <property type="term" value="C:endoplasmic reticulum"/>
    <property type="evidence" value="ECO:0007669"/>
    <property type="project" value="TreeGrafter"/>
</dbReference>